<dbReference type="GO" id="GO:0015937">
    <property type="term" value="P:coenzyme A biosynthetic process"/>
    <property type="evidence" value="ECO:0007669"/>
    <property type="project" value="UniProtKB-KW"/>
</dbReference>
<reference evidence="12 13" key="1">
    <citation type="submission" date="2018-12" db="EMBL/GenBank/DDBJ databases">
        <authorList>
            <consortium name="Pathogen Informatics"/>
        </authorList>
    </citation>
    <scope>NUCLEOTIDE SEQUENCE [LARGE SCALE GENOMIC DNA]</scope>
    <source>
        <strain evidence="12 13">NCTC10918</strain>
    </source>
</reference>
<evidence type="ECO:0000256" key="3">
    <source>
        <dbReference type="ARBA" id="ARBA00022490"/>
    </source>
</evidence>
<evidence type="ECO:0000256" key="7">
    <source>
        <dbReference type="ARBA" id="ARBA00022840"/>
    </source>
</evidence>
<evidence type="ECO:0000256" key="2">
    <source>
        <dbReference type="ARBA" id="ARBA00013868"/>
    </source>
</evidence>
<keyword evidence="5 12" id="KW-0548">Nucleotidyltransferase</keyword>
<evidence type="ECO:0000256" key="10">
    <source>
        <dbReference type="ARBA" id="ARBA00029346"/>
    </source>
</evidence>
<dbReference type="Proteomes" id="UP000270988">
    <property type="component" value="Chromosome"/>
</dbReference>
<proteinExistence type="predicted"/>
<keyword evidence="4 12" id="KW-0808">Transferase</keyword>
<organism evidence="12 13">
    <name type="scientific">Rothia dentocariosa</name>
    <dbReference type="NCBI Taxonomy" id="2047"/>
    <lineage>
        <taxon>Bacteria</taxon>
        <taxon>Bacillati</taxon>
        <taxon>Actinomycetota</taxon>
        <taxon>Actinomycetes</taxon>
        <taxon>Micrococcales</taxon>
        <taxon>Micrococcaceae</taxon>
        <taxon>Rothia</taxon>
    </lineage>
</organism>
<name>A0A448UUL3_9MICC</name>
<dbReference type="PANTHER" id="PTHR21342">
    <property type="entry name" value="PHOSPHOPANTETHEINE ADENYLYLTRANSFERASE"/>
    <property type="match status" value="1"/>
</dbReference>
<evidence type="ECO:0000313" key="12">
    <source>
        <dbReference type="EMBL" id="VEJ29637.1"/>
    </source>
</evidence>
<dbReference type="EMBL" id="LR134521">
    <property type="protein sequence ID" value="VEJ29637.1"/>
    <property type="molecule type" value="Genomic_DNA"/>
</dbReference>
<evidence type="ECO:0000256" key="8">
    <source>
        <dbReference type="ARBA" id="ARBA00022842"/>
    </source>
</evidence>
<dbReference type="NCBIfam" id="TIGR00125">
    <property type="entry name" value="cyt_tran_rel"/>
    <property type="match status" value="1"/>
</dbReference>
<dbReference type="GO" id="GO:0005524">
    <property type="term" value="F:ATP binding"/>
    <property type="evidence" value="ECO:0007669"/>
    <property type="project" value="UniProtKB-KW"/>
</dbReference>
<keyword evidence="7" id="KW-0067">ATP-binding</keyword>
<accession>A0A448UUL3</accession>
<evidence type="ECO:0000256" key="1">
    <source>
        <dbReference type="ARBA" id="ARBA00012392"/>
    </source>
</evidence>
<dbReference type="AlphaFoldDB" id="A0A448UUL3"/>
<keyword evidence="6" id="KW-0547">Nucleotide-binding</keyword>
<keyword evidence="8" id="KW-0460">Magnesium</keyword>
<dbReference type="Gene3D" id="3.40.50.620">
    <property type="entry name" value="HUPs"/>
    <property type="match status" value="1"/>
</dbReference>
<evidence type="ECO:0000256" key="5">
    <source>
        <dbReference type="ARBA" id="ARBA00022695"/>
    </source>
</evidence>
<gene>
    <name evidence="12" type="primary">coaD_2</name>
    <name evidence="12" type="ORF">NCTC10918_00899</name>
</gene>
<evidence type="ECO:0000256" key="4">
    <source>
        <dbReference type="ARBA" id="ARBA00022679"/>
    </source>
</evidence>
<dbReference type="Pfam" id="PF01467">
    <property type="entry name" value="CTP_transf_like"/>
    <property type="match status" value="1"/>
</dbReference>
<keyword evidence="9" id="KW-0173">Coenzyme A biosynthesis</keyword>
<dbReference type="InterPro" id="IPR001980">
    <property type="entry name" value="PPAT"/>
</dbReference>
<dbReference type="InterPro" id="IPR014729">
    <property type="entry name" value="Rossmann-like_a/b/a_fold"/>
</dbReference>
<protein>
    <recommendedName>
        <fullName evidence="2">Phosphopantetheine adenylyltransferase</fullName>
        <ecNumber evidence="1">2.7.7.3</ecNumber>
    </recommendedName>
</protein>
<dbReference type="EC" id="2.7.7.3" evidence="1"/>
<keyword evidence="3" id="KW-0963">Cytoplasm</keyword>
<evidence type="ECO:0000259" key="11">
    <source>
        <dbReference type="Pfam" id="PF01467"/>
    </source>
</evidence>
<evidence type="ECO:0000313" key="13">
    <source>
        <dbReference type="Proteomes" id="UP000270988"/>
    </source>
</evidence>
<sequence>MLAICPGSFDPIHHGHLEIIARAATLFDEVLVGVAHNSSKKYLFSLSERVNLVECSLAERGITTVKVKVIPPGYFWHSGLRNTGHRCLLRVFVRGGLRV</sequence>
<dbReference type="GO" id="GO:0004595">
    <property type="term" value="F:pantetheine-phosphate adenylyltransferase activity"/>
    <property type="evidence" value="ECO:0007669"/>
    <property type="project" value="UniProtKB-EC"/>
</dbReference>
<dbReference type="InterPro" id="IPR004821">
    <property type="entry name" value="Cyt_trans-like"/>
</dbReference>
<comment type="catalytic activity">
    <reaction evidence="10">
        <text>(R)-4'-phosphopantetheine + ATP + H(+) = 3'-dephospho-CoA + diphosphate</text>
        <dbReference type="Rhea" id="RHEA:19801"/>
        <dbReference type="ChEBI" id="CHEBI:15378"/>
        <dbReference type="ChEBI" id="CHEBI:30616"/>
        <dbReference type="ChEBI" id="CHEBI:33019"/>
        <dbReference type="ChEBI" id="CHEBI:57328"/>
        <dbReference type="ChEBI" id="CHEBI:61723"/>
        <dbReference type="EC" id="2.7.7.3"/>
    </reaction>
</comment>
<dbReference type="SUPFAM" id="SSF52374">
    <property type="entry name" value="Nucleotidylyl transferase"/>
    <property type="match status" value="1"/>
</dbReference>
<feature type="domain" description="Cytidyltransferase-like" evidence="11">
    <location>
        <begin position="4"/>
        <end position="55"/>
    </location>
</feature>
<dbReference type="PANTHER" id="PTHR21342:SF1">
    <property type="entry name" value="PHOSPHOPANTETHEINE ADENYLYLTRANSFERASE"/>
    <property type="match status" value="1"/>
</dbReference>
<evidence type="ECO:0000256" key="9">
    <source>
        <dbReference type="ARBA" id="ARBA00022993"/>
    </source>
</evidence>
<dbReference type="PRINTS" id="PR01020">
    <property type="entry name" value="LPSBIOSNTHSS"/>
</dbReference>
<evidence type="ECO:0000256" key="6">
    <source>
        <dbReference type="ARBA" id="ARBA00022741"/>
    </source>
</evidence>